<sequence length="132" mass="14967">MFVRITRKLLGAYLAEPLFERMFVIFQGGDGQFEVRQIDARLSAFRRLVRYNLRRDQIENGLLTFLPVHPVRNEPDTTGQIIATIDSVIANVPPDCTNVVVNGISYKDCNGNWFEPKYNGHSVVYVAVAPPK</sequence>
<comment type="caution">
    <text evidence="1">The sequence shown here is derived from an EMBL/GenBank/DDBJ whole genome shotgun (WGS) entry which is preliminary data.</text>
</comment>
<protein>
    <submittedName>
        <fullName evidence="1">Uncharacterized protein</fullName>
    </submittedName>
</protein>
<proteinExistence type="predicted"/>
<gene>
    <name evidence="1" type="ORF">HKX02_25000</name>
</gene>
<keyword evidence="2" id="KW-1185">Reference proteome</keyword>
<dbReference type="EMBL" id="JABFCY010000028">
    <property type="protein sequence ID" value="NNU63489.1"/>
    <property type="molecule type" value="Genomic_DNA"/>
</dbReference>
<dbReference type="RefSeq" id="WP_171319836.1">
    <property type="nucleotide sequence ID" value="NZ_JABFCY010000028.1"/>
</dbReference>
<evidence type="ECO:0000313" key="1">
    <source>
        <dbReference type="EMBL" id="NNU63489.1"/>
    </source>
</evidence>
<evidence type="ECO:0000313" key="2">
    <source>
        <dbReference type="Proteomes" id="UP000574931"/>
    </source>
</evidence>
<dbReference type="Proteomes" id="UP000574931">
    <property type="component" value="Unassembled WGS sequence"/>
</dbReference>
<reference evidence="1 2" key="1">
    <citation type="submission" date="2020-05" db="EMBL/GenBank/DDBJ databases">
        <title>Draft Genome Sequence of Ochrobactrum soli Isolated from Stable Fly Gut.</title>
        <authorList>
            <person name="Pileggi M.T."/>
            <person name="Vazhakkala L.J."/>
            <person name="Wong C.N."/>
        </authorList>
    </citation>
    <scope>NUCLEOTIDE SEQUENCE [LARGE SCALE GENOMIC DNA]</scope>
    <source>
        <strain evidence="1 2">MTP-C0764</strain>
    </source>
</reference>
<organism evidence="1 2">
    <name type="scientific">Ochrobactrum soli</name>
    <dbReference type="NCBI Taxonomy" id="2448455"/>
    <lineage>
        <taxon>Bacteria</taxon>
        <taxon>Pseudomonadati</taxon>
        <taxon>Pseudomonadota</taxon>
        <taxon>Alphaproteobacteria</taxon>
        <taxon>Hyphomicrobiales</taxon>
        <taxon>Brucellaceae</taxon>
        <taxon>Brucella/Ochrobactrum group</taxon>
        <taxon>Ochrobactrum</taxon>
    </lineage>
</organism>
<dbReference type="AlphaFoldDB" id="A0A849KWJ6"/>
<accession>A0A849KWJ6</accession>
<name>A0A849KWJ6_9HYPH</name>